<keyword evidence="3" id="KW-1185">Reference proteome</keyword>
<dbReference type="Gramene" id="Os01t0958100-02">
    <property type="protein sequence ID" value="Os01t0958100-02"/>
    <property type="gene ID" value="Os01g0958100"/>
</dbReference>
<dbReference type="Proteomes" id="UP000059680">
    <property type="component" value="Chromosome 1"/>
</dbReference>
<feature type="region of interest" description="Disordered" evidence="1">
    <location>
        <begin position="23"/>
        <end position="115"/>
    </location>
</feature>
<dbReference type="AlphaFoldDB" id="A0A0P0VCZ2"/>
<feature type="non-terminal residue" evidence="2">
    <location>
        <position position="115"/>
    </location>
</feature>
<dbReference type="EMBL" id="AP014957">
    <property type="protein sequence ID" value="BAS76304.1"/>
    <property type="molecule type" value="Genomic_DNA"/>
</dbReference>
<reference evidence="2 3" key="2">
    <citation type="journal article" date="2013" name="Plant Cell Physiol.">
        <title>Rice Annotation Project Database (RAP-DB): an integrative and interactive database for rice genomics.</title>
        <authorList>
            <person name="Sakai H."/>
            <person name="Lee S.S."/>
            <person name="Tanaka T."/>
            <person name="Numa H."/>
            <person name="Kim J."/>
            <person name="Kawahara Y."/>
            <person name="Wakimoto H."/>
            <person name="Yang C.C."/>
            <person name="Iwamoto M."/>
            <person name="Abe T."/>
            <person name="Yamada Y."/>
            <person name="Muto A."/>
            <person name="Inokuchi H."/>
            <person name="Ikemura T."/>
            <person name="Matsumoto T."/>
            <person name="Sasaki T."/>
            <person name="Itoh T."/>
        </authorList>
    </citation>
    <scope>NUCLEOTIDE SEQUENCE [LARGE SCALE GENOMIC DNA]</scope>
    <source>
        <strain evidence="3">cv. Nipponbare</strain>
    </source>
</reference>
<gene>
    <name evidence="2" type="ordered locus">Os01g0958100</name>
    <name evidence="2" type="ORF">OSNPB_010958100</name>
</gene>
<evidence type="ECO:0000256" key="1">
    <source>
        <dbReference type="SAM" id="MobiDB-lite"/>
    </source>
</evidence>
<proteinExistence type="predicted"/>
<dbReference type="ExpressionAtlas" id="A0A0P0VCZ2">
    <property type="expression patterns" value="baseline and differential"/>
</dbReference>
<evidence type="ECO:0000313" key="2">
    <source>
        <dbReference type="EMBL" id="BAS76304.1"/>
    </source>
</evidence>
<feature type="compositionally biased region" description="Basic residues" evidence="1">
    <location>
        <begin position="60"/>
        <end position="82"/>
    </location>
</feature>
<name>A0A0P0VCZ2_ORYSJ</name>
<feature type="compositionally biased region" description="Basic and acidic residues" evidence="1">
    <location>
        <begin position="40"/>
        <end position="59"/>
    </location>
</feature>
<protein>
    <submittedName>
        <fullName evidence="2">Os01g0958100 protein</fullName>
    </submittedName>
</protein>
<reference evidence="3" key="1">
    <citation type="journal article" date="2005" name="Nature">
        <title>The map-based sequence of the rice genome.</title>
        <authorList>
            <consortium name="International rice genome sequencing project (IRGSP)"/>
            <person name="Matsumoto T."/>
            <person name="Wu J."/>
            <person name="Kanamori H."/>
            <person name="Katayose Y."/>
            <person name="Fujisawa M."/>
            <person name="Namiki N."/>
            <person name="Mizuno H."/>
            <person name="Yamamoto K."/>
            <person name="Antonio B.A."/>
            <person name="Baba T."/>
            <person name="Sakata K."/>
            <person name="Nagamura Y."/>
            <person name="Aoki H."/>
            <person name="Arikawa K."/>
            <person name="Arita K."/>
            <person name="Bito T."/>
            <person name="Chiden Y."/>
            <person name="Fujitsuka N."/>
            <person name="Fukunaka R."/>
            <person name="Hamada M."/>
            <person name="Harada C."/>
            <person name="Hayashi A."/>
            <person name="Hijishita S."/>
            <person name="Honda M."/>
            <person name="Hosokawa S."/>
            <person name="Ichikawa Y."/>
            <person name="Idonuma A."/>
            <person name="Iijima M."/>
            <person name="Ikeda M."/>
            <person name="Ikeno M."/>
            <person name="Ito K."/>
            <person name="Ito S."/>
            <person name="Ito T."/>
            <person name="Ito Y."/>
            <person name="Ito Y."/>
            <person name="Iwabuchi A."/>
            <person name="Kamiya K."/>
            <person name="Karasawa W."/>
            <person name="Kurita K."/>
            <person name="Katagiri S."/>
            <person name="Kikuta A."/>
            <person name="Kobayashi H."/>
            <person name="Kobayashi N."/>
            <person name="Machita K."/>
            <person name="Maehara T."/>
            <person name="Masukawa M."/>
            <person name="Mizubayashi T."/>
            <person name="Mukai Y."/>
            <person name="Nagasaki H."/>
            <person name="Nagata Y."/>
            <person name="Naito S."/>
            <person name="Nakashima M."/>
            <person name="Nakama Y."/>
            <person name="Nakamichi Y."/>
            <person name="Nakamura M."/>
            <person name="Meguro A."/>
            <person name="Negishi M."/>
            <person name="Ohta I."/>
            <person name="Ohta T."/>
            <person name="Okamoto M."/>
            <person name="Ono N."/>
            <person name="Saji S."/>
            <person name="Sakaguchi M."/>
            <person name="Sakai K."/>
            <person name="Shibata M."/>
            <person name="Shimokawa T."/>
            <person name="Song J."/>
            <person name="Takazaki Y."/>
            <person name="Terasawa K."/>
            <person name="Tsugane M."/>
            <person name="Tsuji K."/>
            <person name="Ueda S."/>
            <person name="Waki K."/>
            <person name="Yamagata H."/>
            <person name="Yamamoto M."/>
            <person name="Yamamoto S."/>
            <person name="Yamane H."/>
            <person name="Yoshiki S."/>
            <person name="Yoshihara R."/>
            <person name="Yukawa K."/>
            <person name="Zhong H."/>
            <person name="Yano M."/>
            <person name="Yuan Q."/>
            <person name="Ouyang S."/>
            <person name="Liu J."/>
            <person name="Jones K.M."/>
            <person name="Gansberger K."/>
            <person name="Moffat K."/>
            <person name="Hill J."/>
            <person name="Bera J."/>
            <person name="Fadrosh D."/>
            <person name="Jin S."/>
            <person name="Johri S."/>
            <person name="Kim M."/>
            <person name="Overton L."/>
            <person name="Reardon M."/>
            <person name="Tsitrin T."/>
            <person name="Vuong H."/>
            <person name="Weaver B."/>
            <person name="Ciecko A."/>
            <person name="Tallon L."/>
            <person name="Jackson J."/>
            <person name="Pai G."/>
            <person name="Aken S.V."/>
            <person name="Utterback T."/>
            <person name="Reidmuller S."/>
            <person name="Feldblyum T."/>
            <person name="Hsiao J."/>
            <person name="Zismann V."/>
            <person name="Iobst S."/>
            <person name="de Vazeille A.R."/>
            <person name="Buell C.R."/>
            <person name="Ying K."/>
            <person name="Li Y."/>
            <person name="Lu T."/>
            <person name="Huang Y."/>
            <person name="Zhao Q."/>
            <person name="Feng Q."/>
            <person name="Zhang L."/>
            <person name="Zhu J."/>
            <person name="Weng Q."/>
            <person name="Mu J."/>
            <person name="Lu Y."/>
            <person name="Fan D."/>
            <person name="Liu Y."/>
            <person name="Guan J."/>
            <person name="Zhang Y."/>
            <person name="Yu S."/>
            <person name="Liu X."/>
            <person name="Zhang Y."/>
            <person name="Hong G."/>
            <person name="Han B."/>
            <person name="Choisne N."/>
            <person name="Demange N."/>
            <person name="Orjeda G."/>
            <person name="Samain S."/>
            <person name="Cattolico L."/>
            <person name="Pelletier E."/>
            <person name="Couloux A."/>
            <person name="Segurens B."/>
            <person name="Wincker P."/>
            <person name="D'Hont A."/>
            <person name="Scarpelli C."/>
            <person name="Weissenbach J."/>
            <person name="Salanoubat M."/>
            <person name="Quetier F."/>
            <person name="Yu Y."/>
            <person name="Kim H.R."/>
            <person name="Rambo T."/>
            <person name="Currie J."/>
            <person name="Collura K."/>
            <person name="Luo M."/>
            <person name="Yang T."/>
            <person name="Ammiraju J.S.S."/>
            <person name="Engler F."/>
            <person name="Soderlund C."/>
            <person name="Wing R.A."/>
            <person name="Palmer L.E."/>
            <person name="de la Bastide M."/>
            <person name="Spiegel L."/>
            <person name="Nascimento L."/>
            <person name="Zutavern T."/>
            <person name="O'Shaughnessy A."/>
            <person name="Dike S."/>
            <person name="Dedhia N."/>
            <person name="Preston R."/>
            <person name="Balija V."/>
            <person name="McCombie W.R."/>
            <person name="Chow T."/>
            <person name="Chen H."/>
            <person name="Chung M."/>
            <person name="Chen C."/>
            <person name="Shaw J."/>
            <person name="Wu H."/>
            <person name="Hsiao K."/>
            <person name="Chao Y."/>
            <person name="Chu M."/>
            <person name="Cheng C."/>
            <person name="Hour A."/>
            <person name="Lee P."/>
            <person name="Lin S."/>
            <person name="Lin Y."/>
            <person name="Liou J."/>
            <person name="Liu S."/>
            <person name="Hsing Y."/>
            <person name="Raghuvanshi S."/>
            <person name="Mohanty A."/>
            <person name="Bharti A.K."/>
            <person name="Gaur A."/>
            <person name="Gupta V."/>
            <person name="Kumar D."/>
            <person name="Ravi V."/>
            <person name="Vij S."/>
            <person name="Kapur A."/>
            <person name="Khurana P."/>
            <person name="Khurana P."/>
            <person name="Khurana J.P."/>
            <person name="Tyagi A.K."/>
            <person name="Gaikwad K."/>
            <person name="Singh A."/>
            <person name="Dalal V."/>
            <person name="Srivastava S."/>
            <person name="Dixit A."/>
            <person name="Pal A.K."/>
            <person name="Ghazi I.A."/>
            <person name="Yadav M."/>
            <person name="Pandit A."/>
            <person name="Bhargava A."/>
            <person name="Sureshbabu K."/>
            <person name="Batra K."/>
            <person name="Sharma T.R."/>
            <person name="Mohapatra T."/>
            <person name="Singh N.K."/>
            <person name="Messing J."/>
            <person name="Nelson A.B."/>
            <person name="Fuks G."/>
            <person name="Kavchok S."/>
            <person name="Keizer G."/>
            <person name="Linton E."/>
            <person name="Llaca V."/>
            <person name="Song R."/>
            <person name="Tanyolac B."/>
            <person name="Young S."/>
            <person name="Ho-Il K."/>
            <person name="Hahn J.H."/>
            <person name="Sangsakoo G."/>
            <person name="Vanavichit A."/>
            <person name="de Mattos Luiz.A.T."/>
            <person name="Zimmer P.D."/>
            <person name="Malone G."/>
            <person name="Dellagostin O."/>
            <person name="de Oliveira A.C."/>
            <person name="Bevan M."/>
            <person name="Bancroft I."/>
            <person name="Minx P."/>
            <person name="Cordum H."/>
            <person name="Wilson R."/>
            <person name="Cheng Z."/>
            <person name="Jin W."/>
            <person name="Jiang J."/>
            <person name="Leong S.A."/>
            <person name="Iwama H."/>
            <person name="Gojobori T."/>
            <person name="Itoh T."/>
            <person name="Niimura Y."/>
            <person name="Fujii Y."/>
            <person name="Habara T."/>
            <person name="Sakai H."/>
            <person name="Sato Y."/>
            <person name="Wilson G."/>
            <person name="Kumar K."/>
            <person name="McCouch S."/>
            <person name="Juretic N."/>
            <person name="Hoen D."/>
            <person name="Wright S."/>
            <person name="Bruskiewich R."/>
            <person name="Bureau T."/>
            <person name="Miyao A."/>
            <person name="Hirochika H."/>
            <person name="Nishikawa T."/>
            <person name="Kadowaki K."/>
            <person name="Sugiura M."/>
            <person name="Burr B."/>
            <person name="Sasaki T."/>
        </authorList>
    </citation>
    <scope>NUCLEOTIDE SEQUENCE [LARGE SCALE GENOMIC DNA]</scope>
    <source>
        <strain evidence="3">cv. Nipponbare</strain>
    </source>
</reference>
<accession>A0A0P0VCZ2</accession>
<organism evidence="2 3">
    <name type="scientific">Oryza sativa subsp. japonica</name>
    <name type="common">Rice</name>
    <dbReference type="NCBI Taxonomy" id="39947"/>
    <lineage>
        <taxon>Eukaryota</taxon>
        <taxon>Viridiplantae</taxon>
        <taxon>Streptophyta</taxon>
        <taxon>Embryophyta</taxon>
        <taxon>Tracheophyta</taxon>
        <taxon>Spermatophyta</taxon>
        <taxon>Magnoliopsida</taxon>
        <taxon>Liliopsida</taxon>
        <taxon>Poales</taxon>
        <taxon>Poaceae</taxon>
        <taxon>BOP clade</taxon>
        <taxon>Oryzoideae</taxon>
        <taxon>Oryzeae</taxon>
        <taxon>Oryzinae</taxon>
        <taxon>Oryza</taxon>
        <taxon>Oryza sativa</taxon>
    </lineage>
</organism>
<sequence length="115" mass="12758">AAHSHVIPFLSPAATSARCSPYGGGAGGVLHPPGTPHPGEGQERRREALLRLLQDPREPLRRRRAPHLLEPRRHRPRPRRARGGSAGVGFWPQDFVPDRGHSTRGNPRWQAQVWG</sequence>
<reference evidence="2 3" key="3">
    <citation type="journal article" date="2013" name="Rice">
        <title>Improvement of the Oryza sativa Nipponbare reference genome using next generation sequence and optical map data.</title>
        <authorList>
            <person name="Kawahara Y."/>
            <person name="de la Bastide M."/>
            <person name="Hamilton J.P."/>
            <person name="Kanamori H."/>
            <person name="McCombie W.R."/>
            <person name="Ouyang S."/>
            <person name="Schwartz D.C."/>
            <person name="Tanaka T."/>
            <person name="Wu J."/>
            <person name="Zhou S."/>
            <person name="Childs K.L."/>
            <person name="Davidson R.M."/>
            <person name="Lin H."/>
            <person name="Quesada-Ocampo L."/>
            <person name="Vaillancourt B."/>
            <person name="Sakai H."/>
            <person name="Lee S.S."/>
            <person name="Kim J."/>
            <person name="Numa H."/>
            <person name="Itoh T."/>
            <person name="Buell C.R."/>
            <person name="Matsumoto T."/>
        </authorList>
    </citation>
    <scope>NUCLEOTIDE SEQUENCE [LARGE SCALE GENOMIC DNA]</scope>
    <source>
        <strain evidence="3">cv. Nipponbare</strain>
    </source>
</reference>
<evidence type="ECO:0000313" key="3">
    <source>
        <dbReference type="Proteomes" id="UP000059680"/>
    </source>
</evidence>